<keyword evidence="3" id="KW-1185">Reference proteome</keyword>
<feature type="domain" description="DUF4097" evidence="1">
    <location>
        <begin position="42"/>
        <end position="289"/>
    </location>
</feature>
<organism evidence="2 3">
    <name type="scientific">Paenibacillus selenitireducens</name>
    <dbReference type="NCBI Taxonomy" id="1324314"/>
    <lineage>
        <taxon>Bacteria</taxon>
        <taxon>Bacillati</taxon>
        <taxon>Bacillota</taxon>
        <taxon>Bacilli</taxon>
        <taxon>Bacillales</taxon>
        <taxon>Paenibacillaceae</taxon>
        <taxon>Paenibacillus</taxon>
    </lineage>
</organism>
<evidence type="ECO:0000259" key="1">
    <source>
        <dbReference type="Pfam" id="PF13349"/>
    </source>
</evidence>
<evidence type="ECO:0000313" key="2">
    <source>
        <dbReference type="EMBL" id="OPA80995.1"/>
    </source>
</evidence>
<comment type="caution">
    <text evidence="2">The sequence shown here is derived from an EMBL/GenBank/DDBJ whole genome shotgun (WGS) entry which is preliminary data.</text>
</comment>
<dbReference type="Pfam" id="PF13349">
    <property type="entry name" value="DUF4097"/>
    <property type="match status" value="1"/>
</dbReference>
<accession>A0A1T2XMF8</accession>
<dbReference type="EMBL" id="MSZX01000001">
    <property type="protein sequence ID" value="OPA80995.1"/>
    <property type="molecule type" value="Genomic_DNA"/>
</dbReference>
<proteinExistence type="predicted"/>
<dbReference type="STRING" id="1324314.BVG16_01210"/>
<evidence type="ECO:0000313" key="3">
    <source>
        <dbReference type="Proteomes" id="UP000190188"/>
    </source>
</evidence>
<gene>
    <name evidence="2" type="ORF">BVG16_01210</name>
</gene>
<protein>
    <recommendedName>
        <fullName evidence="1">DUF4097 domain-containing protein</fullName>
    </recommendedName>
</protein>
<dbReference type="Proteomes" id="UP000190188">
    <property type="component" value="Unassembled WGS sequence"/>
</dbReference>
<dbReference type="InterPro" id="IPR025164">
    <property type="entry name" value="Toastrack_DUF4097"/>
</dbReference>
<dbReference type="OrthoDB" id="2654876at2"/>
<name>A0A1T2XMF8_9BACL</name>
<dbReference type="RefSeq" id="WP_078496717.1">
    <property type="nucleotide sequence ID" value="NZ_MSZX01000001.1"/>
</dbReference>
<dbReference type="AlphaFoldDB" id="A0A1T2XMF8"/>
<reference evidence="2 3" key="1">
    <citation type="submission" date="2017-01" db="EMBL/GenBank/DDBJ databases">
        <title>Genome analysis of Paenibacillus selenitrireducens ES3-24.</title>
        <authorList>
            <person name="Xu D."/>
            <person name="Yao R."/>
            <person name="Zheng S."/>
        </authorList>
    </citation>
    <scope>NUCLEOTIDE SEQUENCE [LARGE SCALE GENOMIC DNA]</scope>
    <source>
        <strain evidence="2 3">ES3-24</strain>
    </source>
</reference>
<sequence length="290" mass="31471">MKLNKWIGLCIAVVLVGVLFMTTQVGSQKIEITEDIPSEEVQSIDIKNDSWDLVVKESNDNQVHVDIQGKQKNKKKAPVRVMHQDKQLIIQQDQQMGGAFSAFTFEKEGTITVSIPPNTIEQVKLVNQEGDLHIQALATRKIVVENEAGNVKFNEVKADVGVFNFIAGDFTVNNSSIDKLSVVAKGTNLYLKNMTSSLLNVYSKTGEIVLTGVDGQSEMNMETETGDIQVAYQAAPSNLKVAVENAKGEIAVNLANLATTTNTDEEVNGTIGAGAYLLHVKSYSGSIGIK</sequence>